<dbReference type="EMBL" id="DS737235">
    <property type="protein sequence ID" value="EEC07286.1"/>
    <property type="molecule type" value="Genomic_DNA"/>
</dbReference>
<feature type="non-terminal residue" evidence="1">
    <location>
        <position position="1"/>
    </location>
</feature>
<dbReference type="Proteomes" id="UP000001555">
    <property type="component" value="Unassembled WGS sequence"/>
</dbReference>
<dbReference type="OrthoDB" id="6492639at2759"/>
<protein>
    <submittedName>
        <fullName evidence="1 2">Uncharacterized protein</fullName>
    </submittedName>
</protein>
<dbReference type="VEuPathDB" id="VectorBase:ISCW024362"/>
<reference evidence="1 3" key="1">
    <citation type="submission" date="2008-03" db="EMBL/GenBank/DDBJ databases">
        <title>Annotation of Ixodes scapularis.</title>
        <authorList>
            <consortium name="Ixodes scapularis Genome Project Consortium"/>
            <person name="Caler E."/>
            <person name="Hannick L.I."/>
            <person name="Bidwell S."/>
            <person name="Joardar V."/>
            <person name="Thiagarajan M."/>
            <person name="Amedeo P."/>
            <person name="Galinsky K.J."/>
            <person name="Schobel S."/>
            <person name="Inman J."/>
            <person name="Hostetler J."/>
            <person name="Miller J."/>
            <person name="Hammond M."/>
            <person name="Megy K."/>
            <person name="Lawson D."/>
            <person name="Kodira C."/>
            <person name="Sutton G."/>
            <person name="Meyer J."/>
            <person name="Hill C.A."/>
            <person name="Birren B."/>
            <person name="Nene V."/>
            <person name="Collins F."/>
            <person name="Alarcon-Chaidez F."/>
            <person name="Wikel S."/>
            <person name="Strausberg R."/>
        </authorList>
    </citation>
    <scope>NUCLEOTIDE SEQUENCE [LARGE SCALE GENOMIC DNA]</scope>
    <source>
        <strain evidence="3">Wikel</strain>
        <strain evidence="1">Wikel colony</strain>
    </source>
</reference>
<evidence type="ECO:0000313" key="2">
    <source>
        <dbReference type="EnsemblMetazoa" id="ISCW024362-PA"/>
    </source>
</evidence>
<accession>B7PL14</accession>
<dbReference type="STRING" id="6945.B7PL14"/>
<dbReference type="VEuPathDB" id="VectorBase:ISCP_011218"/>
<dbReference type="HOGENOM" id="CLU_004416_3_0_1"/>
<dbReference type="PANTHER" id="PTHR33053">
    <property type="entry name" value="PROTEIN, PUTATIVE-RELATED"/>
    <property type="match status" value="1"/>
</dbReference>
<dbReference type="VEuPathDB" id="VectorBase:ISCI024362"/>
<gene>
    <name evidence="1" type="ORF">IscW_ISCW024362</name>
</gene>
<dbReference type="AlphaFoldDB" id="B7PL14"/>
<sequence length="188" mass="20899">IPHSALNNLPPMLKERDPELPSGAMTLLMTPRECPIRPCLSSGLFTPDADTLHLTVDIDGLPRFNISSQQVWPILAVVSVMKDGGPFHVGVFSATKKPQDLAEYLEQFVADIDELQCDGFECLGKKWPLTVRAIVCYYPARVFVMSTNGHMACYGCDKCTQKGVWQHRMTFPEMKAPARTDAAFIAQQ</sequence>
<dbReference type="PANTHER" id="PTHR33053:SF24">
    <property type="entry name" value="TRANSPOSASE DOMAIN-CONTAINING PROTEIN"/>
    <property type="match status" value="1"/>
</dbReference>
<name>B7PL14_IXOSC</name>
<dbReference type="PaxDb" id="6945-B7PL14"/>
<reference evidence="2" key="2">
    <citation type="submission" date="2020-05" db="UniProtKB">
        <authorList>
            <consortium name="EnsemblMetazoa"/>
        </authorList>
    </citation>
    <scope>IDENTIFICATION</scope>
    <source>
        <strain evidence="2">wikel</strain>
    </source>
</reference>
<dbReference type="EnsemblMetazoa" id="ISCW024362-RA">
    <property type="protein sequence ID" value="ISCW024362-PA"/>
    <property type="gene ID" value="ISCW024362"/>
</dbReference>
<feature type="non-terminal residue" evidence="1">
    <location>
        <position position="188"/>
    </location>
</feature>
<proteinExistence type="predicted"/>
<evidence type="ECO:0000313" key="3">
    <source>
        <dbReference type="Proteomes" id="UP000001555"/>
    </source>
</evidence>
<evidence type="ECO:0000313" key="1">
    <source>
        <dbReference type="EMBL" id="EEC07286.1"/>
    </source>
</evidence>
<keyword evidence="3" id="KW-1185">Reference proteome</keyword>
<dbReference type="EMBL" id="ABJB010554031">
    <property type="status" value="NOT_ANNOTATED_CDS"/>
    <property type="molecule type" value="Genomic_DNA"/>
</dbReference>
<dbReference type="InParanoid" id="B7PL14"/>
<organism>
    <name type="scientific">Ixodes scapularis</name>
    <name type="common">Black-legged tick</name>
    <name type="synonym">Deer tick</name>
    <dbReference type="NCBI Taxonomy" id="6945"/>
    <lineage>
        <taxon>Eukaryota</taxon>
        <taxon>Metazoa</taxon>
        <taxon>Ecdysozoa</taxon>
        <taxon>Arthropoda</taxon>
        <taxon>Chelicerata</taxon>
        <taxon>Arachnida</taxon>
        <taxon>Acari</taxon>
        <taxon>Parasitiformes</taxon>
        <taxon>Ixodida</taxon>
        <taxon>Ixodoidea</taxon>
        <taxon>Ixodidae</taxon>
        <taxon>Ixodinae</taxon>
        <taxon>Ixodes</taxon>
    </lineage>
</organism>